<dbReference type="KEGG" id="ota:OT_ostta13g00780"/>
<comment type="subcellular location">
    <subcellularLocation>
        <location evidence="1">Membrane</location>
    </subcellularLocation>
</comment>
<dbReference type="InterPro" id="IPR052847">
    <property type="entry name" value="Ext_Synaptotagmin/KAHRP-like"/>
</dbReference>
<feature type="region of interest" description="Disordered" evidence="6">
    <location>
        <begin position="795"/>
        <end position="877"/>
    </location>
</feature>
<dbReference type="RefSeq" id="XP_022840174.1">
    <property type="nucleotide sequence ID" value="XM_022982673.1"/>
</dbReference>
<dbReference type="CDD" id="cd21669">
    <property type="entry name" value="SMP_SF"/>
    <property type="match status" value="1"/>
</dbReference>
<evidence type="ECO:0000256" key="5">
    <source>
        <dbReference type="ARBA" id="ARBA00023136"/>
    </source>
</evidence>
<evidence type="ECO:0000259" key="8">
    <source>
        <dbReference type="PROSITE" id="PS51847"/>
    </source>
</evidence>
<evidence type="ECO:0000256" key="4">
    <source>
        <dbReference type="ARBA" id="ARBA00023121"/>
    </source>
</evidence>
<evidence type="ECO:0000256" key="1">
    <source>
        <dbReference type="ARBA" id="ARBA00004370"/>
    </source>
</evidence>
<keyword evidence="10" id="KW-1185">Reference proteome</keyword>
<dbReference type="EMBL" id="CAID01000013">
    <property type="protein sequence ID" value="CEG00054.1"/>
    <property type="molecule type" value="Genomic_DNA"/>
</dbReference>
<evidence type="ECO:0000256" key="3">
    <source>
        <dbReference type="ARBA" id="ARBA00023055"/>
    </source>
</evidence>
<proteinExistence type="predicted"/>
<keyword evidence="3" id="KW-0445">Lipid transport</keyword>
<dbReference type="GO" id="GO:0006869">
    <property type="term" value="P:lipid transport"/>
    <property type="evidence" value="ECO:0007669"/>
    <property type="project" value="UniProtKB-KW"/>
</dbReference>
<dbReference type="Proteomes" id="UP000009170">
    <property type="component" value="Unassembled WGS sequence"/>
</dbReference>
<name>A0A096P7Z8_OSTTA</name>
<evidence type="ECO:0000313" key="9">
    <source>
        <dbReference type="EMBL" id="CEG00054.1"/>
    </source>
</evidence>
<evidence type="ECO:0000256" key="6">
    <source>
        <dbReference type="SAM" id="MobiDB-lite"/>
    </source>
</evidence>
<dbReference type="GeneID" id="9837428"/>
<dbReference type="PROSITE" id="PS51847">
    <property type="entry name" value="SMP"/>
    <property type="match status" value="1"/>
</dbReference>
<dbReference type="PROSITE" id="PS50186">
    <property type="entry name" value="DEP"/>
    <property type="match status" value="1"/>
</dbReference>
<feature type="compositionally biased region" description="Basic and acidic residues" evidence="6">
    <location>
        <begin position="863"/>
        <end position="877"/>
    </location>
</feature>
<accession>A0A096P7Z8</accession>
<dbReference type="GO" id="GO:0016020">
    <property type="term" value="C:membrane"/>
    <property type="evidence" value="ECO:0007669"/>
    <property type="project" value="UniProtKB-SubCell"/>
</dbReference>
<dbReference type="InterPro" id="IPR031468">
    <property type="entry name" value="SMP_LBD"/>
</dbReference>
<feature type="domain" description="DEP" evidence="7">
    <location>
        <begin position="88"/>
        <end position="142"/>
    </location>
</feature>
<dbReference type="InterPro" id="IPR000591">
    <property type="entry name" value="DEP_dom"/>
</dbReference>
<organism evidence="9 10">
    <name type="scientific">Ostreococcus tauri</name>
    <name type="common">Marine green alga</name>
    <dbReference type="NCBI Taxonomy" id="70448"/>
    <lineage>
        <taxon>Eukaryota</taxon>
        <taxon>Viridiplantae</taxon>
        <taxon>Chlorophyta</taxon>
        <taxon>Mamiellophyceae</taxon>
        <taxon>Mamiellales</taxon>
        <taxon>Bathycoccaceae</taxon>
        <taxon>Ostreococcus</taxon>
    </lineage>
</organism>
<dbReference type="GO" id="GO:0008289">
    <property type="term" value="F:lipid binding"/>
    <property type="evidence" value="ECO:0007669"/>
    <property type="project" value="UniProtKB-KW"/>
</dbReference>
<gene>
    <name evidence="9" type="ORF">OT_ostta13g00780</name>
</gene>
<keyword evidence="5" id="KW-0472">Membrane</keyword>
<reference evidence="10" key="1">
    <citation type="journal article" date="2006" name="Proc. Natl. Acad. Sci. U.S.A.">
        <title>Genome analysis of the smallest free-living eukaryote Ostreococcus tauri unveils many unique features.</title>
        <authorList>
            <person name="Derelle E."/>
            <person name="Ferraz C."/>
            <person name="Rombauts S."/>
            <person name="Rouze P."/>
            <person name="Worden A.Z."/>
            <person name="Robbens S."/>
            <person name="Partensky F."/>
            <person name="Degroeve S."/>
            <person name="Echeynie S."/>
            <person name="Cooke R."/>
            <person name="Saeys Y."/>
            <person name="Wuyts J."/>
            <person name="Jabbari K."/>
            <person name="Bowler C."/>
            <person name="Panaud O."/>
            <person name="Piegu B."/>
            <person name="Ball S.G."/>
            <person name="Ral J.-P."/>
            <person name="Bouget F.-Y."/>
            <person name="Piganeau G."/>
            <person name="De Baets B."/>
            <person name="Picard A."/>
            <person name="Delseny M."/>
            <person name="Demaille J."/>
            <person name="Van de Peer Y."/>
            <person name="Moreau H."/>
        </authorList>
    </citation>
    <scope>NUCLEOTIDE SEQUENCE [LARGE SCALE GENOMIC DNA]</scope>
    <source>
        <strain evidence="10">OTTH 0595 / CCAP 157/2 / RCC745</strain>
    </source>
</reference>
<dbReference type="GO" id="GO:0035556">
    <property type="term" value="P:intracellular signal transduction"/>
    <property type="evidence" value="ECO:0007669"/>
    <property type="project" value="InterPro"/>
</dbReference>
<dbReference type="PANTHER" id="PTHR47042">
    <property type="entry name" value="C2 DOMAIN-CONTAINING PROTEIN-LIKE"/>
    <property type="match status" value="1"/>
</dbReference>
<evidence type="ECO:0000313" key="10">
    <source>
        <dbReference type="Proteomes" id="UP000009170"/>
    </source>
</evidence>
<dbReference type="OrthoDB" id="270970at2759"/>
<comment type="caution">
    <text evidence="9">The sequence shown here is derived from an EMBL/GenBank/DDBJ whole genome shotgun (WGS) entry which is preliminary data.</text>
</comment>
<evidence type="ECO:0000256" key="2">
    <source>
        <dbReference type="ARBA" id="ARBA00022448"/>
    </source>
</evidence>
<reference evidence="9 10" key="2">
    <citation type="journal article" date="2014" name="BMC Genomics">
        <title>An improved genome of the model marine alga Ostreococcus tauri unfolds by assessing Illumina de novo assemblies.</title>
        <authorList>
            <person name="Blanc-Mathieu R."/>
            <person name="Verhelst B."/>
            <person name="Derelle E."/>
            <person name="Rombauts S."/>
            <person name="Bouget F.Y."/>
            <person name="Carre I."/>
            <person name="Chateau A."/>
            <person name="Eyre-Walker A."/>
            <person name="Grimsley N."/>
            <person name="Moreau H."/>
            <person name="Piegu B."/>
            <person name="Rivals E."/>
            <person name="Schackwitz W."/>
            <person name="Van de Peer Y."/>
            <person name="Piganeau G."/>
        </authorList>
    </citation>
    <scope>NUCLEOTIDE SEQUENCE [LARGE SCALE GENOMIC DNA]</scope>
    <source>
        <strain evidence="10">OTTH 0595 / CCAP 157/2 / RCC745</strain>
    </source>
</reference>
<evidence type="ECO:0000259" key="7">
    <source>
        <dbReference type="PROSITE" id="PS50186"/>
    </source>
</evidence>
<sequence length="877" mass="98638">MALTPPNATPPKTFGRLASKRFVQSVFGSPSSRELEWTGARDLVRDQRREALKVPLSLRNGDIFGLMLRFLREMEFTTRETAVSFRTRVFSGKAFVRWAMDQEFRGQAFRDEADAVFFGNELLMRGIIAPIFKGEEIGEKKKGIPVIGLQIPGVPTVGGIPGVGKGWKMFNGGEQWLYTVKTHERSALIAACFRNSTGEEKSGIRDCVGRLRTLKYLIDGDEQPRAEDGSDVEAQTPVIAEEGSEDNGCHVHPLLLPFMRMHEAMEAFFETLAPHVALAMASMLFMVKLQNLAFACVLAVTFMRHLCWVSERQVNNLLHRSKADMLRKFQRIRGDPAVNKYGAESADWWSAVFQHTWAGWLGVWLNRVMRDLLQWTFASLEVPFFSKIELSHFTFGSVGPIIKSARTFAGVDDEMIVEWDLSWVTENSSFFVSAMFGRGTVVPIPIRMRMTDVRLEGKLRLTFTWMRETGGPYVRALRVSFVGLPDYDFAIKVFGGINVSEISVIDAAIHRAVDEYFKTSLCEPEAYFWDVKEWWNSGSTEEVINPLDLIDQALMKDVERLWKRCRFDTTVEMRVMPGFVELDTSGKNSSVKDKFLDGNKCRMSVMMEYGRKRLVSKSHSMKKHLEAENRDTLLPTWEGNAFAKLDVNDDIVSDEVHFTVLSERVGGNTAKRATTKLLRISRKVIAIGKIDDVLKLKTGTIHDMAIPLLDASTLKSVGKLHVRIRVNIMKPDIVVNEEGRRASLKKLGQRVNTMYSTTLTDAAKFATGTSKKIASTTTWAFTCFGCIKRDRGESRVESAESSAGPSSSRVTVEDSDDDEGFSFPKNPVTSTNASPVRPFGRQAWKSSPQLVEHPGVEIDSDSDAEKPRAGDPFYEHI</sequence>
<feature type="compositionally biased region" description="Low complexity" evidence="6">
    <location>
        <begin position="799"/>
        <end position="808"/>
    </location>
</feature>
<keyword evidence="4" id="KW-0446">Lipid-binding</keyword>
<dbReference type="AlphaFoldDB" id="A0A096P7Z8"/>
<feature type="domain" description="SMP-LTD" evidence="8">
    <location>
        <begin position="342"/>
        <end position="532"/>
    </location>
</feature>
<dbReference type="PANTHER" id="PTHR47042:SF4">
    <property type="entry name" value="OS02G0313700 PROTEIN"/>
    <property type="match status" value="1"/>
</dbReference>
<dbReference type="InParanoid" id="A0A096P7Z8"/>
<keyword evidence="2" id="KW-0813">Transport</keyword>
<protein>
    <submittedName>
        <fullName evidence="9">DEP domain</fullName>
    </submittedName>
</protein>